<dbReference type="PRINTS" id="PR00080">
    <property type="entry name" value="SDRFAMILY"/>
</dbReference>
<dbReference type="PRINTS" id="PR00081">
    <property type="entry name" value="GDHRDH"/>
</dbReference>
<comment type="similarity">
    <text evidence="2">Belongs to the short-chain dehydrogenases/reductases (SDR) family.</text>
</comment>
<evidence type="ECO:0000313" key="3">
    <source>
        <dbReference type="EMBL" id="KYF84726.1"/>
    </source>
</evidence>
<comment type="caution">
    <text evidence="3">The sequence shown here is derived from an EMBL/GenBank/DDBJ whole genome shotgun (WGS) entry which is preliminary data.</text>
</comment>
<dbReference type="Proteomes" id="UP000075635">
    <property type="component" value="Unassembled WGS sequence"/>
</dbReference>
<evidence type="ECO:0000256" key="2">
    <source>
        <dbReference type="RuleBase" id="RU000363"/>
    </source>
</evidence>
<dbReference type="InterPro" id="IPR002347">
    <property type="entry name" value="SDR_fam"/>
</dbReference>
<dbReference type="GO" id="GO:0016491">
    <property type="term" value="F:oxidoreductase activity"/>
    <property type="evidence" value="ECO:0007669"/>
    <property type="project" value="UniProtKB-KW"/>
</dbReference>
<evidence type="ECO:0000256" key="1">
    <source>
        <dbReference type="ARBA" id="ARBA00023002"/>
    </source>
</evidence>
<evidence type="ECO:0000313" key="4">
    <source>
        <dbReference type="Proteomes" id="UP000075635"/>
    </source>
</evidence>
<reference evidence="3 4" key="1">
    <citation type="submission" date="2014-02" db="EMBL/GenBank/DDBJ databases">
        <title>The small core and large imbalanced accessory genome model reveals a collaborative survival strategy of Sorangium cellulosum strains in nature.</title>
        <authorList>
            <person name="Han K."/>
            <person name="Peng R."/>
            <person name="Blom J."/>
            <person name="Li Y.-Z."/>
        </authorList>
    </citation>
    <scope>NUCLEOTIDE SEQUENCE [LARGE SCALE GENOMIC DNA]</scope>
    <source>
        <strain evidence="3 4">So0011-07</strain>
    </source>
</reference>
<keyword evidence="1" id="KW-0560">Oxidoreductase</keyword>
<dbReference type="Gene3D" id="3.40.50.720">
    <property type="entry name" value="NAD(P)-binding Rossmann-like Domain"/>
    <property type="match status" value="1"/>
</dbReference>
<dbReference type="Pfam" id="PF00106">
    <property type="entry name" value="adh_short"/>
    <property type="match status" value="1"/>
</dbReference>
<dbReference type="SUPFAM" id="SSF51735">
    <property type="entry name" value="NAD(P)-binding Rossmann-fold domains"/>
    <property type="match status" value="1"/>
</dbReference>
<sequence>MARPARRAREEDLEGKVFLVTGATEGIGKAAALEFARRGATLVLVGRSKEKSERVVSELAAASGNDRIELLLGDLSRLADVRAVADAFRAKHDRLDVLVNNAGAYFNERRLSVDGIEMTFALNHVAYFLLTTRLLDLLQKTPGARVVSTSSGGHWVGKVDLATIAKRDGRAGMRAYSDSKLANVLFTRELARRLAGSGATANCYHPGFVRTGFARGFLGKSGPVTKWLVERAGRLLARSPEKGAETLVWLATSPEAATFNGEYFYDLKVASVSKLAQDDALARGLWKLSEQLVA</sequence>
<dbReference type="CDD" id="cd05327">
    <property type="entry name" value="retinol-DH_like_SDR_c_like"/>
    <property type="match status" value="1"/>
</dbReference>
<dbReference type="InterPro" id="IPR036291">
    <property type="entry name" value="NAD(P)-bd_dom_sf"/>
</dbReference>
<protein>
    <submittedName>
        <fullName evidence="3">Short-chain dehydrogenase</fullName>
    </submittedName>
</protein>
<proteinExistence type="inferred from homology"/>
<dbReference type="PANTHER" id="PTHR43157">
    <property type="entry name" value="PHOSPHATIDYLINOSITOL-GLYCAN BIOSYNTHESIS CLASS F PROTEIN-RELATED"/>
    <property type="match status" value="1"/>
</dbReference>
<organism evidence="3 4">
    <name type="scientific">Sorangium cellulosum</name>
    <name type="common">Polyangium cellulosum</name>
    <dbReference type="NCBI Taxonomy" id="56"/>
    <lineage>
        <taxon>Bacteria</taxon>
        <taxon>Pseudomonadati</taxon>
        <taxon>Myxococcota</taxon>
        <taxon>Polyangia</taxon>
        <taxon>Polyangiales</taxon>
        <taxon>Polyangiaceae</taxon>
        <taxon>Sorangium</taxon>
    </lineage>
</organism>
<gene>
    <name evidence="3" type="ORF">BE17_28810</name>
</gene>
<accession>A0A150RX80</accession>
<name>A0A150RX80_SORCE</name>
<dbReference type="PANTHER" id="PTHR43157:SF31">
    <property type="entry name" value="PHOSPHATIDYLINOSITOL-GLYCAN BIOSYNTHESIS CLASS F PROTEIN"/>
    <property type="match status" value="1"/>
</dbReference>
<dbReference type="EMBL" id="JEMB01001862">
    <property type="protein sequence ID" value="KYF84726.1"/>
    <property type="molecule type" value="Genomic_DNA"/>
</dbReference>
<dbReference type="AlphaFoldDB" id="A0A150RX80"/>